<comment type="catalytic activity">
    <reaction evidence="5">
        <text>L-glutaminyl-[peptide chain release factor] + S-adenosyl-L-methionine = N(5)-methyl-L-glutaminyl-[peptide chain release factor] + S-adenosyl-L-homocysteine + H(+)</text>
        <dbReference type="Rhea" id="RHEA:42896"/>
        <dbReference type="Rhea" id="RHEA-COMP:10271"/>
        <dbReference type="Rhea" id="RHEA-COMP:10272"/>
        <dbReference type="ChEBI" id="CHEBI:15378"/>
        <dbReference type="ChEBI" id="CHEBI:30011"/>
        <dbReference type="ChEBI" id="CHEBI:57856"/>
        <dbReference type="ChEBI" id="CHEBI:59789"/>
        <dbReference type="ChEBI" id="CHEBI:61891"/>
        <dbReference type="EC" id="2.1.1.297"/>
    </reaction>
</comment>
<dbReference type="InterPro" id="IPR019874">
    <property type="entry name" value="RF_methyltr_PrmC"/>
</dbReference>
<dbReference type="Pfam" id="PF05175">
    <property type="entry name" value="MTS"/>
    <property type="match status" value="1"/>
</dbReference>
<evidence type="ECO:0000256" key="5">
    <source>
        <dbReference type="ARBA" id="ARBA00048391"/>
    </source>
</evidence>
<dbReference type="InterPro" id="IPR002052">
    <property type="entry name" value="DNA_methylase_N6_adenine_CS"/>
</dbReference>
<dbReference type="PANTHER" id="PTHR18895:SF74">
    <property type="entry name" value="MTRF1L RELEASE FACTOR GLUTAMINE METHYLTRANSFERASE"/>
    <property type="match status" value="1"/>
</dbReference>
<dbReference type="GO" id="GO:0032259">
    <property type="term" value="P:methylation"/>
    <property type="evidence" value="ECO:0007669"/>
    <property type="project" value="UniProtKB-KW"/>
</dbReference>
<dbReference type="STRING" id="551991.SAMN05192529_13213"/>
<feature type="domain" description="Methyltransferase small" evidence="6">
    <location>
        <begin position="122"/>
        <end position="206"/>
    </location>
</feature>
<keyword evidence="4" id="KW-0949">S-adenosyl-L-methionine</keyword>
<accession>A0A1H4CIY1</accession>
<evidence type="ECO:0000313" key="8">
    <source>
        <dbReference type="EMBL" id="SEA60317.1"/>
    </source>
</evidence>
<evidence type="ECO:0000256" key="4">
    <source>
        <dbReference type="ARBA" id="ARBA00022691"/>
    </source>
</evidence>
<keyword evidence="9" id="KW-1185">Reference proteome</keyword>
<dbReference type="GO" id="GO:0003676">
    <property type="term" value="F:nucleic acid binding"/>
    <property type="evidence" value="ECO:0007669"/>
    <property type="project" value="InterPro"/>
</dbReference>
<dbReference type="InterPro" id="IPR004556">
    <property type="entry name" value="HemK-like"/>
</dbReference>
<dbReference type="InterPro" id="IPR029063">
    <property type="entry name" value="SAM-dependent_MTases_sf"/>
</dbReference>
<dbReference type="GO" id="GO:0102559">
    <property type="term" value="F:peptide chain release factor N(5)-glutamine methyltransferase activity"/>
    <property type="evidence" value="ECO:0007669"/>
    <property type="project" value="UniProtKB-EC"/>
</dbReference>
<dbReference type="EMBL" id="FNQY01000032">
    <property type="protein sequence ID" value="SEA60317.1"/>
    <property type="molecule type" value="Genomic_DNA"/>
</dbReference>
<gene>
    <name evidence="8" type="ORF">SAMN05192529_13213</name>
</gene>
<dbReference type="CDD" id="cd02440">
    <property type="entry name" value="AdoMet_MTases"/>
    <property type="match status" value="1"/>
</dbReference>
<dbReference type="AlphaFoldDB" id="A0A1H4CIY1"/>
<dbReference type="SUPFAM" id="SSF53335">
    <property type="entry name" value="S-adenosyl-L-methionine-dependent methyltransferases"/>
    <property type="match status" value="1"/>
</dbReference>
<sequence length="293" mass="32617">MTIKEAGIRLRAATANYYDLREAGAISNMVLEDLTGFSRVDRIIHDQEPLTAAQQSALAVSIKYLQLKMPVQYILGYAYFGELRLKVNNQVLIPRPETEELVDWVRQSVTEHHKGREAGLGLLDIGTGTGCIPLSLKKYFPDSHVFGCDISDGALGVARHNSRLTGLDVSFFKTDVLQQLEAETLLGRLGPLDYIISNPPYIDASEKPAMEAHVLDFEPHLALFPEKSLPATIFYEKIAFLAAKVLKPGGRLFLEMNPLYVKETVDLLNKAGGSLIEIKRDLQGKERMVNCLF</sequence>
<dbReference type="EC" id="2.1.1.297" evidence="1"/>
<dbReference type="RefSeq" id="WP_170831282.1">
    <property type="nucleotide sequence ID" value="NZ_FNQY01000032.1"/>
</dbReference>
<protein>
    <recommendedName>
        <fullName evidence="1">peptide chain release factor N(5)-glutamine methyltransferase</fullName>
        <ecNumber evidence="1">2.1.1.297</ecNumber>
    </recommendedName>
</protein>
<evidence type="ECO:0000256" key="2">
    <source>
        <dbReference type="ARBA" id="ARBA00022603"/>
    </source>
</evidence>
<dbReference type="Gene3D" id="1.10.8.10">
    <property type="entry name" value="DNA helicase RuvA subunit, C-terminal domain"/>
    <property type="match status" value="1"/>
</dbReference>
<name>A0A1H4CIY1_9BACT</name>
<dbReference type="Pfam" id="PF17827">
    <property type="entry name" value="PrmC_N"/>
    <property type="match status" value="1"/>
</dbReference>
<dbReference type="PANTHER" id="PTHR18895">
    <property type="entry name" value="HEMK METHYLTRANSFERASE"/>
    <property type="match status" value="1"/>
</dbReference>
<dbReference type="Proteomes" id="UP000199041">
    <property type="component" value="Unassembled WGS sequence"/>
</dbReference>
<evidence type="ECO:0000259" key="6">
    <source>
        <dbReference type="Pfam" id="PF05175"/>
    </source>
</evidence>
<dbReference type="Gene3D" id="3.40.50.150">
    <property type="entry name" value="Vaccinia Virus protein VP39"/>
    <property type="match status" value="1"/>
</dbReference>
<keyword evidence="2 8" id="KW-0489">Methyltransferase</keyword>
<feature type="domain" description="Release factor glutamine methyltransferase N-terminal" evidence="7">
    <location>
        <begin position="22"/>
        <end position="76"/>
    </location>
</feature>
<dbReference type="InterPro" id="IPR040758">
    <property type="entry name" value="PrmC_N"/>
</dbReference>
<organism evidence="8 9">
    <name type="scientific">Arachidicoccus rhizosphaerae</name>
    <dbReference type="NCBI Taxonomy" id="551991"/>
    <lineage>
        <taxon>Bacteria</taxon>
        <taxon>Pseudomonadati</taxon>
        <taxon>Bacteroidota</taxon>
        <taxon>Chitinophagia</taxon>
        <taxon>Chitinophagales</taxon>
        <taxon>Chitinophagaceae</taxon>
        <taxon>Arachidicoccus</taxon>
    </lineage>
</organism>
<evidence type="ECO:0000259" key="7">
    <source>
        <dbReference type="Pfam" id="PF17827"/>
    </source>
</evidence>
<proteinExistence type="predicted"/>
<evidence type="ECO:0000313" key="9">
    <source>
        <dbReference type="Proteomes" id="UP000199041"/>
    </source>
</evidence>
<dbReference type="NCBIfam" id="TIGR00536">
    <property type="entry name" value="hemK_fam"/>
    <property type="match status" value="1"/>
</dbReference>
<dbReference type="InterPro" id="IPR007848">
    <property type="entry name" value="Small_mtfrase_dom"/>
</dbReference>
<reference evidence="8 9" key="1">
    <citation type="submission" date="2016-10" db="EMBL/GenBank/DDBJ databases">
        <authorList>
            <person name="de Groot N.N."/>
        </authorList>
    </citation>
    <scope>NUCLEOTIDE SEQUENCE [LARGE SCALE GENOMIC DNA]</scope>
    <source>
        <strain evidence="8 9">Vu-144</strain>
    </source>
</reference>
<keyword evidence="3 8" id="KW-0808">Transferase</keyword>
<dbReference type="PROSITE" id="PS00092">
    <property type="entry name" value="N6_MTASE"/>
    <property type="match status" value="1"/>
</dbReference>
<evidence type="ECO:0000256" key="3">
    <source>
        <dbReference type="ARBA" id="ARBA00022679"/>
    </source>
</evidence>
<evidence type="ECO:0000256" key="1">
    <source>
        <dbReference type="ARBA" id="ARBA00012771"/>
    </source>
</evidence>
<dbReference type="NCBIfam" id="TIGR03534">
    <property type="entry name" value="RF_mod_PrmC"/>
    <property type="match status" value="1"/>
</dbReference>
<dbReference type="InterPro" id="IPR050320">
    <property type="entry name" value="N5-glutamine_MTase"/>
</dbReference>